<dbReference type="OrthoDB" id="1958145at2"/>
<feature type="transmembrane region" description="Helical" evidence="1">
    <location>
        <begin position="6"/>
        <end position="26"/>
    </location>
</feature>
<name>A0A1T4JRD2_9FIRM</name>
<dbReference type="AlphaFoldDB" id="A0A1T4JRD2"/>
<organism evidence="2 3">
    <name type="scientific">Garciella nitratireducens DSM 15102</name>
    <dbReference type="NCBI Taxonomy" id="1121911"/>
    <lineage>
        <taxon>Bacteria</taxon>
        <taxon>Bacillati</taxon>
        <taxon>Bacillota</taxon>
        <taxon>Clostridia</taxon>
        <taxon>Eubacteriales</taxon>
        <taxon>Eubacteriaceae</taxon>
        <taxon>Garciella</taxon>
    </lineage>
</organism>
<dbReference type="RefSeq" id="WP_087677481.1">
    <property type="nucleotide sequence ID" value="NZ_FUWV01000001.1"/>
</dbReference>
<reference evidence="2 3" key="1">
    <citation type="submission" date="2017-02" db="EMBL/GenBank/DDBJ databases">
        <authorList>
            <person name="Peterson S.W."/>
        </authorList>
    </citation>
    <scope>NUCLEOTIDE SEQUENCE [LARGE SCALE GENOMIC DNA]</scope>
    <source>
        <strain evidence="2 3">DSM 15102</strain>
    </source>
</reference>
<dbReference type="EMBL" id="FUWV01000001">
    <property type="protein sequence ID" value="SJZ32726.1"/>
    <property type="molecule type" value="Genomic_DNA"/>
</dbReference>
<protein>
    <submittedName>
        <fullName evidence="2">Uncharacterized protein</fullName>
    </submittedName>
</protein>
<dbReference type="Proteomes" id="UP000196365">
    <property type="component" value="Unassembled WGS sequence"/>
</dbReference>
<evidence type="ECO:0000313" key="2">
    <source>
        <dbReference type="EMBL" id="SJZ32726.1"/>
    </source>
</evidence>
<proteinExistence type="predicted"/>
<sequence length="172" mass="20388">MDIFIDIILGLLLFFILIIFLIFRGINNDRKEKIRKVDYYKKNEKLAKHFQNIKGELTKECNKDEKAEKAENIQEIDRSSLDKDVIKKKEKENDLFLFQESNICKERNFEDVIRDQSIELNIFKSLDNNKKLSTSIDEFSNSLKFSNDPLIQGIIFSEILDKPKTMKNFNKK</sequence>
<keyword evidence="1" id="KW-0472">Membrane</keyword>
<evidence type="ECO:0000256" key="1">
    <source>
        <dbReference type="SAM" id="Phobius"/>
    </source>
</evidence>
<evidence type="ECO:0000313" key="3">
    <source>
        <dbReference type="Proteomes" id="UP000196365"/>
    </source>
</evidence>
<accession>A0A1T4JRD2</accession>
<gene>
    <name evidence="2" type="ORF">SAMN02745973_00016</name>
</gene>
<keyword evidence="1" id="KW-0812">Transmembrane</keyword>
<keyword evidence="1" id="KW-1133">Transmembrane helix</keyword>
<keyword evidence="3" id="KW-1185">Reference proteome</keyword>